<keyword evidence="2" id="KW-1185">Reference proteome</keyword>
<gene>
    <name evidence="1" type="ORF">FRUB_01529</name>
</gene>
<evidence type="ECO:0000313" key="2">
    <source>
        <dbReference type="Proteomes" id="UP000214646"/>
    </source>
</evidence>
<name>A0A225E329_9BACT</name>
<dbReference type="EMBL" id="NIDE01000002">
    <property type="protein sequence ID" value="OWK45198.1"/>
    <property type="molecule type" value="Genomic_DNA"/>
</dbReference>
<sequence length="60" mass="6318">MPFGETCDLFVQYPLQFTPAQVGWGDGKLPDAMLLAIRPLPLVGPDSESGPASNAMEPSG</sequence>
<evidence type="ECO:0000313" key="1">
    <source>
        <dbReference type="EMBL" id="OWK45198.1"/>
    </source>
</evidence>
<dbReference type="AlphaFoldDB" id="A0A225E329"/>
<proteinExistence type="predicted"/>
<organism evidence="1 2">
    <name type="scientific">Fimbriiglobus ruber</name>
    <dbReference type="NCBI Taxonomy" id="1908690"/>
    <lineage>
        <taxon>Bacteria</taxon>
        <taxon>Pseudomonadati</taxon>
        <taxon>Planctomycetota</taxon>
        <taxon>Planctomycetia</taxon>
        <taxon>Gemmatales</taxon>
        <taxon>Gemmataceae</taxon>
        <taxon>Fimbriiglobus</taxon>
    </lineage>
</organism>
<protein>
    <submittedName>
        <fullName evidence="1">Uncharacterized protein</fullName>
    </submittedName>
</protein>
<comment type="caution">
    <text evidence="1">The sequence shown here is derived from an EMBL/GenBank/DDBJ whole genome shotgun (WGS) entry which is preliminary data.</text>
</comment>
<reference evidence="2" key="1">
    <citation type="submission" date="2017-06" db="EMBL/GenBank/DDBJ databases">
        <title>Genome analysis of Fimbriiglobus ruber SP5, the first member of the order Planctomycetales with confirmed chitinolytic capability.</title>
        <authorList>
            <person name="Ravin N.V."/>
            <person name="Rakitin A.L."/>
            <person name="Ivanova A.A."/>
            <person name="Beletsky A.V."/>
            <person name="Kulichevskaya I.S."/>
            <person name="Mardanov A.V."/>
            <person name="Dedysh S.N."/>
        </authorList>
    </citation>
    <scope>NUCLEOTIDE SEQUENCE [LARGE SCALE GENOMIC DNA]</scope>
    <source>
        <strain evidence="2">SP5</strain>
    </source>
</reference>
<dbReference type="Proteomes" id="UP000214646">
    <property type="component" value="Unassembled WGS sequence"/>
</dbReference>
<accession>A0A225E329</accession>